<name>A0A9D5GZR3_PEA</name>
<feature type="compositionally biased region" description="Acidic residues" evidence="1">
    <location>
        <begin position="97"/>
        <end position="116"/>
    </location>
</feature>
<accession>A0A9D5GZR3</accession>
<evidence type="ECO:0000313" key="3">
    <source>
        <dbReference type="Proteomes" id="UP001058974"/>
    </source>
</evidence>
<evidence type="ECO:0000256" key="1">
    <source>
        <dbReference type="SAM" id="MobiDB-lite"/>
    </source>
</evidence>
<organism evidence="2 3">
    <name type="scientific">Pisum sativum</name>
    <name type="common">Garden pea</name>
    <name type="synonym">Lathyrus oleraceus</name>
    <dbReference type="NCBI Taxonomy" id="3888"/>
    <lineage>
        <taxon>Eukaryota</taxon>
        <taxon>Viridiplantae</taxon>
        <taxon>Streptophyta</taxon>
        <taxon>Embryophyta</taxon>
        <taxon>Tracheophyta</taxon>
        <taxon>Spermatophyta</taxon>
        <taxon>Magnoliopsida</taxon>
        <taxon>eudicotyledons</taxon>
        <taxon>Gunneridae</taxon>
        <taxon>Pentapetalae</taxon>
        <taxon>rosids</taxon>
        <taxon>fabids</taxon>
        <taxon>Fabales</taxon>
        <taxon>Fabaceae</taxon>
        <taxon>Papilionoideae</taxon>
        <taxon>50 kb inversion clade</taxon>
        <taxon>NPAAA clade</taxon>
        <taxon>Hologalegina</taxon>
        <taxon>IRL clade</taxon>
        <taxon>Fabeae</taxon>
        <taxon>Lathyrus</taxon>
    </lineage>
</organism>
<reference evidence="2 3" key="1">
    <citation type="journal article" date="2022" name="Nat. Genet.">
        <title>Improved pea reference genome and pan-genome highlight genomic features and evolutionary characteristics.</title>
        <authorList>
            <person name="Yang T."/>
            <person name="Liu R."/>
            <person name="Luo Y."/>
            <person name="Hu S."/>
            <person name="Wang D."/>
            <person name="Wang C."/>
            <person name="Pandey M.K."/>
            <person name="Ge S."/>
            <person name="Xu Q."/>
            <person name="Li N."/>
            <person name="Li G."/>
            <person name="Huang Y."/>
            <person name="Saxena R.K."/>
            <person name="Ji Y."/>
            <person name="Li M."/>
            <person name="Yan X."/>
            <person name="He Y."/>
            <person name="Liu Y."/>
            <person name="Wang X."/>
            <person name="Xiang C."/>
            <person name="Varshney R.K."/>
            <person name="Ding H."/>
            <person name="Gao S."/>
            <person name="Zong X."/>
        </authorList>
    </citation>
    <scope>NUCLEOTIDE SEQUENCE [LARGE SCALE GENOMIC DNA]</scope>
    <source>
        <strain evidence="2 3">cv. Zhongwan 6</strain>
    </source>
</reference>
<dbReference type="Gramene" id="Psat01G0479400-T1">
    <property type="protein sequence ID" value="KAI5447078.1"/>
    <property type="gene ID" value="KIW84_014794"/>
</dbReference>
<dbReference type="EMBL" id="JAMSHJ010000001">
    <property type="protein sequence ID" value="KAI5447078.1"/>
    <property type="molecule type" value="Genomic_DNA"/>
</dbReference>
<sequence>MKIHQLTLSNTKHEDTIEEVHITQCLRLVNRWGYKEGSYRLWTKFLDIDEDLFHIRKDDDAYNFAAYDCATKVDGDIHLEHDVTNLELKAQKEIDDGDENYSDELDNSDPDESDDGEGPKFESFRKKQLSKDYNFKWDHKHTYAIKTLVDTHTCARVLNNRSSNSKWVAKAVLKKMQTFETVRIREIMQDMRQNFSVGISVLLRHRRQS</sequence>
<proteinExistence type="predicted"/>
<dbReference type="Proteomes" id="UP001058974">
    <property type="component" value="Chromosome 1"/>
</dbReference>
<comment type="caution">
    <text evidence="2">The sequence shown here is derived from an EMBL/GenBank/DDBJ whole genome shotgun (WGS) entry which is preliminary data.</text>
</comment>
<evidence type="ECO:0000313" key="2">
    <source>
        <dbReference type="EMBL" id="KAI5447078.1"/>
    </source>
</evidence>
<keyword evidence="3" id="KW-1185">Reference proteome</keyword>
<gene>
    <name evidence="2" type="ORF">KIW84_014794</name>
</gene>
<dbReference type="AlphaFoldDB" id="A0A9D5GZR3"/>
<feature type="region of interest" description="Disordered" evidence="1">
    <location>
        <begin position="97"/>
        <end position="121"/>
    </location>
</feature>
<protein>
    <submittedName>
        <fullName evidence="2">Uncharacterized protein</fullName>
    </submittedName>
</protein>